<dbReference type="InterPro" id="IPR004776">
    <property type="entry name" value="Mem_transp_PIN-like"/>
</dbReference>
<evidence type="ECO:0000256" key="4">
    <source>
        <dbReference type="ARBA" id="ARBA00022692"/>
    </source>
</evidence>
<feature type="transmembrane region" description="Helical" evidence="8">
    <location>
        <begin position="69"/>
        <end position="89"/>
    </location>
</feature>
<dbReference type="GO" id="GO:0009734">
    <property type="term" value="P:auxin-activated signaling pathway"/>
    <property type="evidence" value="ECO:0007669"/>
    <property type="project" value="UniProtKB-KW"/>
</dbReference>
<dbReference type="GO" id="GO:0009926">
    <property type="term" value="P:auxin polar transport"/>
    <property type="evidence" value="ECO:0007669"/>
    <property type="project" value="TreeGrafter"/>
</dbReference>
<reference evidence="9 10" key="1">
    <citation type="submission" date="2020-10" db="EMBL/GenBank/DDBJ databases">
        <title>The Coptis chinensis genome and diversification of protoberbering-type alkaloids.</title>
        <authorList>
            <person name="Wang B."/>
            <person name="Shu S."/>
            <person name="Song C."/>
            <person name="Liu Y."/>
        </authorList>
    </citation>
    <scope>NUCLEOTIDE SEQUENCE [LARGE SCALE GENOMIC DNA]</scope>
    <source>
        <strain evidence="9">HL-2020</strain>
        <tissue evidence="9">Leaf</tissue>
    </source>
</reference>
<keyword evidence="4 8" id="KW-0812">Transmembrane</keyword>
<accession>A0A835LNM6</accession>
<protein>
    <submittedName>
        <fullName evidence="9">Uncharacterized protein</fullName>
    </submittedName>
</protein>
<dbReference type="InterPro" id="IPR051107">
    <property type="entry name" value="Auxin_Efflux_Carrier"/>
</dbReference>
<evidence type="ECO:0000256" key="1">
    <source>
        <dbReference type="ARBA" id="ARBA00004141"/>
    </source>
</evidence>
<evidence type="ECO:0000256" key="3">
    <source>
        <dbReference type="ARBA" id="ARBA00022448"/>
    </source>
</evidence>
<dbReference type="GO" id="GO:0005783">
    <property type="term" value="C:endoplasmic reticulum"/>
    <property type="evidence" value="ECO:0007669"/>
    <property type="project" value="TreeGrafter"/>
</dbReference>
<name>A0A835LNM6_9MAGN</name>
<evidence type="ECO:0000313" key="10">
    <source>
        <dbReference type="Proteomes" id="UP000631114"/>
    </source>
</evidence>
<comment type="similarity">
    <text evidence="2">Belongs to the auxin efflux carrier (TC 2.A.69.1) family.</text>
</comment>
<comment type="subcellular location">
    <subcellularLocation>
        <location evidence="1">Membrane</location>
        <topology evidence="1">Multi-pass membrane protein</topology>
    </subcellularLocation>
</comment>
<dbReference type="OrthoDB" id="2133778at2759"/>
<dbReference type="AlphaFoldDB" id="A0A835LNM6"/>
<evidence type="ECO:0000256" key="6">
    <source>
        <dbReference type="ARBA" id="ARBA00023136"/>
    </source>
</evidence>
<gene>
    <name evidence="9" type="ORF">IFM89_023715</name>
</gene>
<keyword evidence="7" id="KW-0927">Auxin signaling pathway</keyword>
<dbReference type="Pfam" id="PF03547">
    <property type="entry name" value="Mem_trans"/>
    <property type="match status" value="1"/>
</dbReference>
<organism evidence="9 10">
    <name type="scientific">Coptis chinensis</name>
    <dbReference type="NCBI Taxonomy" id="261450"/>
    <lineage>
        <taxon>Eukaryota</taxon>
        <taxon>Viridiplantae</taxon>
        <taxon>Streptophyta</taxon>
        <taxon>Embryophyta</taxon>
        <taxon>Tracheophyta</taxon>
        <taxon>Spermatophyta</taxon>
        <taxon>Magnoliopsida</taxon>
        <taxon>Ranunculales</taxon>
        <taxon>Ranunculaceae</taxon>
        <taxon>Coptidoideae</taxon>
        <taxon>Coptis</taxon>
    </lineage>
</organism>
<keyword evidence="10" id="KW-1185">Reference proteome</keyword>
<keyword evidence="5 8" id="KW-1133">Transmembrane helix</keyword>
<evidence type="ECO:0000256" key="7">
    <source>
        <dbReference type="ARBA" id="ARBA00023294"/>
    </source>
</evidence>
<evidence type="ECO:0000256" key="2">
    <source>
        <dbReference type="ARBA" id="ARBA00009177"/>
    </source>
</evidence>
<dbReference type="PANTHER" id="PTHR31752:SF2">
    <property type="entry name" value="AUXIN EFFLUX CARRIER COMPONENT 5"/>
    <property type="match status" value="1"/>
</dbReference>
<dbReference type="EMBL" id="JADFTS010000007">
    <property type="protein sequence ID" value="KAF9598029.1"/>
    <property type="molecule type" value="Genomic_DNA"/>
</dbReference>
<dbReference type="GO" id="GO:0005886">
    <property type="term" value="C:plasma membrane"/>
    <property type="evidence" value="ECO:0007669"/>
    <property type="project" value="TreeGrafter"/>
</dbReference>
<evidence type="ECO:0000256" key="8">
    <source>
        <dbReference type="SAM" id="Phobius"/>
    </source>
</evidence>
<comment type="caution">
    <text evidence="9">The sequence shown here is derived from an EMBL/GenBank/DDBJ whole genome shotgun (WGS) entry which is preliminary data.</text>
</comment>
<evidence type="ECO:0000313" key="9">
    <source>
        <dbReference type="EMBL" id="KAF9598029.1"/>
    </source>
</evidence>
<keyword evidence="6 8" id="KW-0472">Membrane</keyword>
<dbReference type="Proteomes" id="UP000631114">
    <property type="component" value="Unassembled WGS sequence"/>
</dbReference>
<dbReference type="GO" id="GO:0010329">
    <property type="term" value="F:auxin efflux transmembrane transporter activity"/>
    <property type="evidence" value="ECO:0007669"/>
    <property type="project" value="TreeGrafter"/>
</dbReference>
<keyword evidence="3" id="KW-0813">Transport</keyword>
<sequence>MKPSKSHTHIQMEFEVVEQHNVAPTHIDLVDVETQDSQEPVVQATCAEQNTNNGVPLLKTMYGRGAVDLVVQALIVQAIIWLTILLFMLELPKDVEGNNQSMVTNSPRTSFWSLMKIMWYCG</sequence>
<dbReference type="PANTHER" id="PTHR31752">
    <property type="entry name" value="AUXIN EFFLUX CARRIER COMPONENT 1B-RELATED"/>
    <property type="match status" value="1"/>
</dbReference>
<proteinExistence type="inferred from homology"/>
<evidence type="ECO:0000256" key="5">
    <source>
        <dbReference type="ARBA" id="ARBA00022989"/>
    </source>
</evidence>